<dbReference type="Proteomes" id="UP000007842">
    <property type="component" value="Chromosome"/>
</dbReference>
<reference evidence="4" key="1">
    <citation type="submission" date="2011-12" db="EMBL/GenBank/DDBJ databases">
        <title>Complete genome sequence of Streptomyces cattleya strain DSM 46488.</title>
        <authorList>
            <person name="Ou H.-Y."/>
            <person name="Li P."/>
            <person name="Zhao C."/>
            <person name="O'Hagan D."/>
            <person name="Deng Z."/>
        </authorList>
    </citation>
    <scope>NUCLEOTIDE SEQUENCE [LARGE SCALE GENOMIC DNA]</scope>
    <source>
        <strain evidence="4">ATCC 35852 / DSM 46488 / JCM 4925 / NBRC 14057 / NRRL 8057</strain>
    </source>
</reference>
<dbReference type="STRING" id="1003195.SCATT_57160"/>
<evidence type="ECO:0000313" key="4">
    <source>
        <dbReference type="Proteomes" id="UP000007842"/>
    </source>
</evidence>
<keyword evidence="4" id="KW-1185">Reference proteome</keyword>
<dbReference type="GO" id="GO:0051920">
    <property type="term" value="F:peroxiredoxin activity"/>
    <property type="evidence" value="ECO:0007669"/>
    <property type="project" value="InterPro"/>
</dbReference>
<evidence type="ECO:0000313" key="3">
    <source>
        <dbReference type="EMBL" id="AEW98087.1"/>
    </source>
</evidence>
<dbReference type="PATRIC" id="fig|1003195.29.peg.5698"/>
<name>F8JT02_STREN</name>
<dbReference type="AlphaFoldDB" id="F8JT02"/>
<accession>F8JT02</accession>
<dbReference type="SUPFAM" id="SSF69118">
    <property type="entry name" value="AhpD-like"/>
    <property type="match status" value="1"/>
</dbReference>
<gene>
    <name evidence="3" type="ordered locus">SCATT_57160</name>
</gene>
<dbReference type="KEGG" id="scy:SCATT_57160"/>
<dbReference type="InterPro" id="IPR029032">
    <property type="entry name" value="AhpD-like"/>
</dbReference>
<accession>G8WYF6</accession>
<feature type="domain" description="Carboxymuconolactone decarboxylase-like" evidence="2">
    <location>
        <begin position="30"/>
        <end position="96"/>
    </location>
</feature>
<evidence type="ECO:0000259" key="2">
    <source>
        <dbReference type="Pfam" id="PF02627"/>
    </source>
</evidence>
<proteinExistence type="predicted"/>
<dbReference type="EMBL" id="CP003219">
    <property type="protein sequence ID" value="AEW98087.1"/>
    <property type="molecule type" value="Genomic_DNA"/>
</dbReference>
<protein>
    <recommendedName>
        <fullName evidence="2">Carboxymuconolactone decarboxylase-like domain-containing protein</fullName>
    </recommendedName>
</protein>
<evidence type="ECO:0000256" key="1">
    <source>
        <dbReference type="SAM" id="MobiDB-lite"/>
    </source>
</evidence>
<dbReference type="HOGENOM" id="CLU_1401740_0_0_11"/>
<feature type="compositionally biased region" description="Basic residues" evidence="1">
    <location>
        <begin position="130"/>
        <end position="157"/>
    </location>
</feature>
<dbReference type="InterPro" id="IPR003779">
    <property type="entry name" value="CMD-like"/>
</dbReference>
<feature type="region of interest" description="Disordered" evidence="1">
    <location>
        <begin position="96"/>
        <end position="194"/>
    </location>
</feature>
<sequence length="194" mass="21403">MTATTSISRMPNPAEFVPELNDISAAMFRATGNRSVARTTVSLVHLRAGQIVGNTYLTVLNTGFLRKAGVSEERITAVASWQDATCFTDAERAALAGRSHPPARTARPGTRHRRTVRRGRPALRRQGPGHPHHRHRPDRLLHRPGRHRQAPARHLPRRPAVGLTTRSARAGTRHRAPARPPGHGIRCTGTVARW</sequence>
<dbReference type="eggNOG" id="COG2128">
    <property type="taxonomic scope" value="Bacteria"/>
</dbReference>
<dbReference type="Pfam" id="PF02627">
    <property type="entry name" value="CMD"/>
    <property type="match status" value="1"/>
</dbReference>
<dbReference type="Gene3D" id="1.20.1290.10">
    <property type="entry name" value="AhpD-like"/>
    <property type="match status" value="1"/>
</dbReference>
<feature type="compositionally biased region" description="Basic residues" evidence="1">
    <location>
        <begin position="109"/>
        <end position="123"/>
    </location>
</feature>
<organism evidence="3 4">
    <name type="scientific">Streptantibioticus cattleyicolor (strain ATCC 35852 / DSM 46488 / JCM 4925 / NBRC 14057 / NRRL 8057)</name>
    <name type="common">Streptomyces cattleya</name>
    <dbReference type="NCBI Taxonomy" id="1003195"/>
    <lineage>
        <taxon>Bacteria</taxon>
        <taxon>Bacillati</taxon>
        <taxon>Actinomycetota</taxon>
        <taxon>Actinomycetes</taxon>
        <taxon>Kitasatosporales</taxon>
        <taxon>Streptomycetaceae</taxon>
        <taxon>Streptantibioticus</taxon>
    </lineage>
</organism>
<dbReference type="OrthoDB" id="4543687at2"/>
<dbReference type="KEGG" id="sct:SCAT_5716"/>